<dbReference type="Proteomes" id="UP000192478">
    <property type="component" value="Chromosome"/>
</dbReference>
<dbReference type="InterPro" id="IPR010026">
    <property type="entry name" value="Phage_holin_LL-H"/>
</dbReference>
<keyword evidence="1" id="KW-1133">Transmembrane helix</keyword>
<accession>A0AAC9RNY4</accession>
<gene>
    <name evidence="2" type="ORF">BJL90_15755</name>
    <name evidence="3" type="ORF">CLFO_20950</name>
</gene>
<reference evidence="3 5" key="2">
    <citation type="submission" date="2017-03" db="EMBL/GenBank/DDBJ databases">
        <title>Complete sequence of Clostridium formicaceticum DSM 92.</title>
        <authorList>
            <person name="Poehlein A."/>
            <person name="Karl M."/>
            <person name="Bengelsdorf F.R."/>
            <person name="Duerre P."/>
            <person name="Daniel R."/>
        </authorList>
    </citation>
    <scope>NUCLEOTIDE SEQUENCE [LARGE SCALE GENOMIC DNA]</scope>
    <source>
        <strain evidence="3 5">DSM 92</strain>
    </source>
</reference>
<evidence type="ECO:0000313" key="2">
    <source>
        <dbReference type="EMBL" id="AOY77174.1"/>
    </source>
</evidence>
<protein>
    <recommendedName>
        <fullName evidence="6">Phage holin</fullName>
    </recommendedName>
</protein>
<evidence type="ECO:0000313" key="4">
    <source>
        <dbReference type="Proteomes" id="UP000177894"/>
    </source>
</evidence>
<reference evidence="2 4" key="1">
    <citation type="submission" date="2016-10" db="EMBL/GenBank/DDBJ databases">
        <title>Complete Genome Sequence of Acetogen Clostridium formicoaceticum ATCC 27076.</title>
        <authorList>
            <person name="Bao T."/>
            <person name="Cheng C."/>
            <person name="Zhao J."/>
            <person name="Yang S.-T."/>
            <person name="Wang J."/>
            <person name="Wang M."/>
        </authorList>
    </citation>
    <scope>NUCLEOTIDE SEQUENCE [LARGE SCALE GENOMIC DNA]</scope>
    <source>
        <strain evidence="2 4">ATCC 27076</strain>
    </source>
</reference>
<sequence length="105" mass="12154">MNIDIAIKIIIPIIGAVVTYILVPWIKEKTTKEQRDNLTFWIEVAVLAVEKYYKGQSQKGELKKEYVIDFIMNQGFNIPEDQLSILIDAVVEEVINKPKELFDQD</sequence>
<keyword evidence="4" id="KW-1185">Reference proteome</keyword>
<proteinExistence type="predicted"/>
<name>A0AAC9RNY4_9CLOT</name>
<dbReference type="KEGG" id="cfm:BJL90_15755"/>
<dbReference type="AlphaFoldDB" id="A0AAC9RNY4"/>
<organism evidence="3 5">
    <name type="scientific">Clostridium formicaceticum</name>
    <dbReference type="NCBI Taxonomy" id="1497"/>
    <lineage>
        <taxon>Bacteria</taxon>
        <taxon>Bacillati</taxon>
        <taxon>Bacillota</taxon>
        <taxon>Clostridia</taxon>
        <taxon>Eubacteriales</taxon>
        <taxon>Clostridiaceae</taxon>
        <taxon>Clostridium</taxon>
    </lineage>
</organism>
<keyword evidence="1" id="KW-0812">Transmembrane</keyword>
<evidence type="ECO:0008006" key="6">
    <source>
        <dbReference type="Google" id="ProtNLM"/>
    </source>
</evidence>
<dbReference type="Proteomes" id="UP000177894">
    <property type="component" value="Chromosome"/>
</dbReference>
<keyword evidence="1" id="KW-0472">Membrane</keyword>
<dbReference type="RefSeq" id="WP_070970105.1">
    <property type="nucleotide sequence ID" value="NZ_CP017603.1"/>
</dbReference>
<feature type="transmembrane region" description="Helical" evidence="1">
    <location>
        <begin position="6"/>
        <end position="26"/>
    </location>
</feature>
<evidence type="ECO:0000313" key="3">
    <source>
        <dbReference type="EMBL" id="ARE87695.1"/>
    </source>
</evidence>
<evidence type="ECO:0000313" key="5">
    <source>
        <dbReference type="Proteomes" id="UP000192478"/>
    </source>
</evidence>
<dbReference type="EMBL" id="CP017603">
    <property type="protein sequence ID" value="AOY77174.1"/>
    <property type="molecule type" value="Genomic_DNA"/>
</dbReference>
<evidence type="ECO:0000256" key="1">
    <source>
        <dbReference type="SAM" id="Phobius"/>
    </source>
</evidence>
<dbReference type="Pfam" id="PF09682">
    <property type="entry name" value="Phage_holin_6_1"/>
    <property type="match status" value="1"/>
</dbReference>
<dbReference type="EMBL" id="CP020559">
    <property type="protein sequence ID" value="ARE87695.1"/>
    <property type="molecule type" value="Genomic_DNA"/>
</dbReference>